<feature type="non-terminal residue" evidence="2">
    <location>
        <position position="222"/>
    </location>
</feature>
<evidence type="ECO:0000256" key="1">
    <source>
        <dbReference type="SAM" id="SignalP"/>
    </source>
</evidence>
<protein>
    <recommendedName>
        <fullName evidence="4">Endoglucanase</fullName>
    </recommendedName>
</protein>
<keyword evidence="3" id="KW-1185">Reference proteome</keyword>
<dbReference type="PANTHER" id="PTHR36182:SF1">
    <property type="entry name" value="PROTEIN, PUTATIVE (AFU_ORTHOLOGUE AFUA_6G10930)-RELATED"/>
    <property type="match status" value="1"/>
</dbReference>
<dbReference type="EMBL" id="MU004186">
    <property type="protein sequence ID" value="KAF2497559.1"/>
    <property type="molecule type" value="Genomic_DNA"/>
</dbReference>
<proteinExistence type="predicted"/>
<reference evidence="2" key="1">
    <citation type="journal article" date="2020" name="Stud. Mycol.">
        <title>101 Dothideomycetes genomes: a test case for predicting lifestyles and emergence of pathogens.</title>
        <authorList>
            <person name="Haridas S."/>
            <person name="Albert R."/>
            <person name="Binder M."/>
            <person name="Bloem J."/>
            <person name="Labutti K."/>
            <person name="Salamov A."/>
            <person name="Andreopoulos B."/>
            <person name="Baker S."/>
            <person name="Barry K."/>
            <person name="Bills G."/>
            <person name="Bluhm B."/>
            <person name="Cannon C."/>
            <person name="Castanera R."/>
            <person name="Culley D."/>
            <person name="Daum C."/>
            <person name="Ezra D."/>
            <person name="Gonzalez J."/>
            <person name="Henrissat B."/>
            <person name="Kuo A."/>
            <person name="Liang C."/>
            <person name="Lipzen A."/>
            <person name="Lutzoni F."/>
            <person name="Magnuson J."/>
            <person name="Mondo S."/>
            <person name="Nolan M."/>
            <person name="Ohm R."/>
            <person name="Pangilinan J."/>
            <person name="Park H.-J."/>
            <person name="Ramirez L."/>
            <person name="Alfaro M."/>
            <person name="Sun H."/>
            <person name="Tritt A."/>
            <person name="Yoshinaga Y."/>
            <person name="Zwiers L.-H."/>
            <person name="Turgeon B."/>
            <person name="Goodwin S."/>
            <person name="Spatafora J."/>
            <person name="Crous P."/>
            <person name="Grigoriev I."/>
        </authorList>
    </citation>
    <scope>NUCLEOTIDE SEQUENCE</scope>
    <source>
        <strain evidence="2">CBS 269.34</strain>
    </source>
</reference>
<dbReference type="PANTHER" id="PTHR36182">
    <property type="entry name" value="PROTEIN, PUTATIVE (AFU_ORTHOLOGUE AFUA_6G10930)-RELATED"/>
    <property type="match status" value="1"/>
</dbReference>
<dbReference type="Gene3D" id="2.70.50.70">
    <property type="match status" value="1"/>
</dbReference>
<dbReference type="Proteomes" id="UP000799750">
    <property type="component" value="Unassembled WGS sequence"/>
</dbReference>
<organism evidence="2 3">
    <name type="scientific">Lophium mytilinum</name>
    <dbReference type="NCBI Taxonomy" id="390894"/>
    <lineage>
        <taxon>Eukaryota</taxon>
        <taxon>Fungi</taxon>
        <taxon>Dikarya</taxon>
        <taxon>Ascomycota</taxon>
        <taxon>Pezizomycotina</taxon>
        <taxon>Dothideomycetes</taxon>
        <taxon>Pleosporomycetidae</taxon>
        <taxon>Mytilinidiales</taxon>
        <taxon>Mytilinidiaceae</taxon>
        <taxon>Lophium</taxon>
    </lineage>
</organism>
<feature type="chain" id="PRO_5025482742" description="Endoglucanase" evidence="1">
    <location>
        <begin position="22"/>
        <end position="222"/>
    </location>
</feature>
<sequence length="222" mass="24070">MSFKRLCTLLAVSSCLSIASAHMQMSWPYPLRSPLDPLNPPEMKDYNMISPLDPSGDDYACKGYQYNTPWRPTASYNPGETYNITIVGGATHGGGSCQISLSYDNGVTFKVIKSIIGGCPIALTYDFTIPTTAPSGEALLAWTWFNHEGNREMYMNCAVVDITGNARSRSKRAATAALARLPSIYVANLADINSCKTVEMHDVVFPDPGKDVEYGGDMSSAS</sequence>
<dbReference type="AlphaFoldDB" id="A0A6A6QZ86"/>
<name>A0A6A6QZ86_9PEZI</name>
<evidence type="ECO:0000313" key="2">
    <source>
        <dbReference type="EMBL" id="KAF2497559.1"/>
    </source>
</evidence>
<dbReference type="OrthoDB" id="2342176at2759"/>
<accession>A0A6A6QZ86</accession>
<evidence type="ECO:0008006" key="4">
    <source>
        <dbReference type="Google" id="ProtNLM"/>
    </source>
</evidence>
<gene>
    <name evidence="2" type="ORF">BU16DRAFT_456589</name>
</gene>
<keyword evidence="1" id="KW-0732">Signal</keyword>
<feature type="signal peptide" evidence="1">
    <location>
        <begin position="1"/>
        <end position="21"/>
    </location>
</feature>
<evidence type="ECO:0000313" key="3">
    <source>
        <dbReference type="Proteomes" id="UP000799750"/>
    </source>
</evidence>